<evidence type="ECO:0000256" key="1">
    <source>
        <dbReference type="SAM" id="MobiDB-lite"/>
    </source>
</evidence>
<feature type="compositionally biased region" description="Basic residues" evidence="1">
    <location>
        <begin position="13"/>
        <end position="22"/>
    </location>
</feature>
<evidence type="ECO:0000313" key="3">
    <source>
        <dbReference type="Proteomes" id="UP000499080"/>
    </source>
</evidence>
<dbReference type="EMBL" id="BGPR01000009">
    <property type="protein sequence ID" value="GBL76115.1"/>
    <property type="molecule type" value="Genomic_DNA"/>
</dbReference>
<evidence type="ECO:0000313" key="2">
    <source>
        <dbReference type="EMBL" id="GBL76115.1"/>
    </source>
</evidence>
<dbReference type="AlphaFoldDB" id="A0A4Y2A9W2"/>
<feature type="compositionally biased region" description="Basic and acidic residues" evidence="1">
    <location>
        <begin position="1"/>
        <end position="12"/>
    </location>
</feature>
<proteinExistence type="predicted"/>
<organism evidence="2 3">
    <name type="scientific">Araneus ventricosus</name>
    <name type="common">Orbweaver spider</name>
    <name type="synonym">Epeira ventricosa</name>
    <dbReference type="NCBI Taxonomy" id="182803"/>
    <lineage>
        <taxon>Eukaryota</taxon>
        <taxon>Metazoa</taxon>
        <taxon>Ecdysozoa</taxon>
        <taxon>Arthropoda</taxon>
        <taxon>Chelicerata</taxon>
        <taxon>Arachnida</taxon>
        <taxon>Araneae</taxon>
        <taxon>Araneomorphae</taxon>
        <taxon>Entelegynae</taxon>
        <taxon>Araneoidea</taxon>
        <taxon>Araneidae</taxon>
        <taxon>Araneus</taxon>
    </lineage>
</organism>
<feature type="region of interest" description="Disordered" evidence="1">
    <location>
        <begin position="1"/>
        <end position="26"/>
    </location>
</feature>
<accession>A0A4Y2A9W2</accession>
<name>A0A4Y2A9W2_ARAVE</name>
<dbReference type="Proteomes" id="UP000499080">
    <property type="component" value="Unassembled WGS sequence"/>
</dbReference>
<reference evidence="2 3" key="1">
    <citation type="journal article" date="2019" name="Sci. Rep.">
        <title>Orb-weaving spider Araneus ventricosus genome elucidates the spidroin gene catalogue.</title>
        <authorList>
            <person name="Kono N."/>
            <person name="Nakamura H."/>
            <person name="Ohtoshi R."/>
            <person name="Moran D.A.P."/>
            <person name="Shinohara A."/>
            <person name="Yoshida Y."/>
            <person name="Fujiwara M."/>
            <person name="Mori M."/>
            <person name="Tomita M."/>
            <person name="Arakawa K."/>
        </authorList>
    </citation>
    <scope>NUCLEOTIDE SEQUENCE [LARGE SCALE GENOMIC DNA]</scope>
</reference>
<keyword evidence="3" id="KW-1185">Reference proteome</keyword>
<comment type="caution">
    <text evidence="2">The sequence shown here is derived from an EMBL/GenBank/DDBJ whole genome shotgun (WGS) entry which is preliminary data.</text>
</comment>
<gene>
    <name evidence="2" type="ORF">AVEN_234409_1</name>
</gene>
<sequence>MTLKQHRPESNTHRTRQHRQKRNQAGGPLFIRADTSIYSCIDEEGTLGATRNSNKPSTAFLGGGEREAFRVRGVTTPVAEVTKLLCGITLSLKWGELTKLAVACPFFTY</sequence>
<protein>
    <submittedName>
        <fullName evidence="2">Uncharacterized protein</fullName>
    </submittedName>
</protein>